<evidence type="ECO:0000256" key="4">
    <source>
        <dbReference type="ARBA" id="ARBA00036943"/>
    </source>
</evidence>
<feature type="compositionally biased region" description="Polar residues" evidence="5">
    <location>
        <begin position="693"/>
        <end position="705"/>
    </location>
</feature>
<feature type="region of interest" description="Disordered" evidence="5">
    <location>
        <begin position="486"/>
        <end position="558"/>
    </location>
</feature>
<dbReference type="PANTHER" id="PTHR13326">
    <property type="entry name" value="TRNA PSEUDOURIDINE SYNTHASE D"/>
    <property type="match status" value="1"/>
</dbReference>
<feature type="compositionally biased region" description="Basic and acidic residues" evidence="5">
    <location>
        <begin position="738"/>
        <end position="798"/>
    </location>
</feature>
<protein>
    <submittedName>
        <fullName evidence="7">SFRICE_003099</fullName>
    </submittedName>
</protein>
<dbReference type="PROSITE" id="PS50984">
    <property type="entry name" value="TRUD"/>
    <property type="match status" value="1"/>
</dbReference>
<dbReference type="NCBIfam" id="TIGR00094">
    <property type="entry name" value="tRNA_TruD_broad"/>
    <property type="match status" value="1"/>
</dbReference>
<dbReference type="InterPro" id="IPR001656">
    <property type="entry name" value="PsdUridine_synth_TruD"/>
</dbReference>
<gene>
    <name evidence="7" type="ORF">SFRICE_003099</name>
</gene>
<dbReference type="AlphaFoldDB" id="A0A2H1V0S4"/>
<dbReference type="GO" id="GO:0003723">
    <property type="term" value="F:RNA binding"/>
    <property type="evidence" value="ECO:0007669"/>
    <property type="project" value="InterPro"/>
</dbReference>
<dbReference type="InterPro" id="IPR011760">
    <property type="entry name" value="PsdUridine_synth_TruD_insert"/>
</dbReference>
<dbReference type="GO" id="GO:0008033">
    <property type="term" value="P:tRNA processing"/>
    <property type="evidence" value="ECO:0007669"/>
    <property type="project" value="UniProtKB-KW"/>
</dbReference>
<dbReference type="Gene3D" id="3.30.2350.20">
    <property type="entry name" value="TruD, catalytic domain"/>
    <property type="match status" value="1"/>
</dbReference>
<feature type="compositionally biased region" description="Basic and acidic residues" evidence="5">
    <location>
        <begin position="516"/>
        <end position="528"/>
    </location>
</feature>
<evidence type="ECO:0000256" key="1">
    <source>
        <dbReference type="ARBA" id="ARBA00007953"/>
    </source>
</evidence>
<dbReference type="CDD" id="cd02576">
    <property type="entry name" value="PseudoU_synth_ScPUS7"/>
    <property type="match status" value="1"/>
</dbReference>
<dbReference type="Gene3D" id="3.30.70.3160">
    <property type="match status" value="1"/>
</dbReference>
<dbReference type="GO" id="GO:0005634">
    <property type="term" value="C:nucleus"/>
    <property type="evidence" value="ECO:0007669"/>
    <property type="project" value="TreeGrafter"/>
</dbReference>
<feature type="region of interest" description="Disordered" evidence="5">
    <location>
        <begin position="693"/>
        <end position="798"/>
    </location>
</feature>
<dbReference type="InterPro" id="IPR020103">
    <property type="entry name" value="PsdUridine_synth_cat_dom_sf"/>
</dbReference>
<dbReference type="Pfam" id="PF01142">
    <property type="entry name" value="TruD"/>
    <property type="match status" value="1"/>
</dbReference>
<feature type="compositionally biased region" description="Polar residues" evidence="5">
    <location>
        <begin position="46"/>
        <end position="58"/>
    </location>
</feature>
<evidence type="ECO:0000256" key="3">
    <source>
        <dbReference type="ARBA" id="ARBA00023235"/>
    </source>
</evidence>
<reference evidence="7" key="1">
    <citation type="submission" date="2016-07" db="EMBL/GenBank/DDBJ databases">
        <authorList>
            <person name="Bretaudeau A."/>
        </authorList>
    </citation>
    <scope>NUCLEOTIDE SEQUENCE</scope>
    <source>
        <strain evidence="7">Rice</strain>
        <tissue evidence="7">Whole body</tissue>
    </source>
</reference>
<feature type="compositionally biased region" description="Basic and acidic residues" evidence="5">
    <location>
        <begin position="536"/>
        <end position="555"/>
    </location>
</feature>
<feature type="domain" description="TRUD" evidence="6">
    <location>
        <begin position="346"/>
        <end position="627"/>
    </location>
</feature>
<dbReference type="PANTHER" id="PTHR13326:SF31">
    <property type="entry name" value="PSEUDOURIDYLATE SYNTHASE 7 HOMOLOG"/>
    <property type="match status" value="1"/>
</dbReference>
<comment type="similarity">
    <text evidence="1">Belongs to the pseudouridine synthase TruD family.</text>
</comment>
<evidence type="ECO:0000256" key="5">
    <source>
        <dbReference type="SAM" id="MobiDB-lite"/>
    </source>
</evidence>
<dbReference type="PIRSF" id="PIRSF037016">
    <property type="entry name" value="Pseudouridin_synth_euk_prd"/>
    <property type="match status" value="1"/>
</dbReference>
<keyword evidence="2" id="KW-0819">tRNA processing</keyword>
<comment type="catalytic activity">
    <reaction evidence="4">
        <text>a uridine in tRNA = a pseudouridine in tRNA</text>
        <dbReference type="Rhea" id="RHEA:54572"/>
        <dbReference type="Rhea" id="RHEA-COMP:13339"/>
        <dbReference type="Rhea" id="RHEA-COMP:13934"/>
        <dbReference type="ChEBI" id="CHEBI:65314"/>
        <dbReference type="ChEBI" id="CHEBI:65315"/>
    </reaction>
</comment>
<feature type="compositionally biased region" description="Basic and acidic residues" evidence="5">
    <location>
        <begin position="719"/>
        <end position="731"/>
    </location>
</feature>
<feature type="compositionally biased region" description="Gly residues" evidence="5">
    <location>
        <begin position="19"/>
        <end position="29"/>
    </location>
</feature>
<dbReference type="SUPFAM" id="SSF55120">
    <property type="entry name" value="Pseudouridine synthase"/>
    <property type="match status" value="1"/>
</dbReference>
<name>A0A2H1V0S4_SPOFR</name>
<proteinExistence type="inferred from homology"/>
<dbReference type="EMBL" id="ODYU01000145">
    <property type="protein sequence ID" value="SOQ34419.1"/>
    <property type="molecule type" value="Genomic_DNA"/>
</dbReference>
<evidence type="ECO:0000256" key="2">
    <source>
        <dbReference type="ARBA" id="ARBA00022694"/>
    </source>
</evidence>
<dbReference type="GO" id="GO:0001522">
    <property type="term" value="P:pseudouridine synthesis"/>
    <property type="evidence" value="ECO:0007669"/>
    <property type="project" value="InterPro"/>
</dbReference>
<evidence type="ECO:0000313" key="7">
    <source>
        <dbReference type="EMBL" id="SOQ34419.1"/>
    </source>
</evidence>
<feature type="compositionally biased region" description="Acidic residues" evidence="5">
    <location>
        <begin position="486"/>
        <end position="499"/>
    </location>
</feature>
<organism evidence="7">
    <name type="scientific">Spodoptera frugiperda</name>
    <name type="common">Fall armyworm</name>
    <dbReference type="NCBI Taxonomy" id="7108"/>
    <lineage>
        <taxon>Eukaryota</taxon>
        <taxon>Metazoa</taxon>
        <taxon>Ecdysozoa</taxon>
        <taxon>Arthropoda</taxon>
        <taxon>Hexapoda</taxon>
        <taxon>Insecta</taxon>
        <taxon>Pterygota</taxon>
        <taxon>Neoptera</taxon>
        <taxon>Endopterygota</taxon>
        <taxon>Lepidoptera</taxon>
        <taxon>Glossata</taxon>
        <taxon>Ditrysia</taxon>
        <taxon>Noctuoidea</taxon>
        <taxon>Noctuidae</taxon>
        <taxon>Amphipyrinae</taxon>
        <taxon>Spodoptera</taxon>
    </lineage>
</organism>
<accession>A0A2H1V0S4</accession>
<evidence type="ECO:0000259" key="6">
    <source>
        <dbReference type="PROSITE" id="PS50984"/>
    </source>
</evidence>
<keyword evidence="3" id="KW-0413">Isomerase</keyword>
<feature type="region of interest" description="Disordered" evidence="5">
    <location>
        <begin position="1"/>
        <end position="71"/>
    </location>
</feature>
<sequence length="798" mass="90158">MNTNRPWMNNKRDRNMRGGFRGGRGGPRGWSGNQRGFKGTWGSFDGPSTGNKFQNNYAPNKGQWKKRDTPGKRLSEADIGVTEYVSKHEGFNGIIKSRYSDFQVSEINEQGEIAKLTCTKPPPAPEEEAVSEDEDLLLSKYNLEILPMETWDKINTLAVSKDPEPDCVEIDMEGVTKEQRTKIHDAVKKAFGDIIVGSTVNIEDKKLMRFQKFKKGVRIDNRVKWTWPAEYVHFIVHKENCDTMDAAMRIAERIGVHVKPSMLGYAGTKDRRAKTSQWFSARRLDPRRFVAATRYLKDIHVGNFTFKNHNLKLGMLQGNRFRIALRNVTASDEVVNTACKDLQEHGFINYYGLQRFGTRVETPTFNIGLKLLQGNFKDAIELILDCREGPLAGAAAAYRAGGAAAGARALPRRLAVPEARLLRALSDAPNDLLGALGKLARNTRLLYLHSYQSLLWNKAVSERLRRHGLKPAIGDLVPLANIDKEDEFEDEDSDAEENQANDKDNKQQTNNSQIEVKNEKVSVKKERTSSQSEQCNLKDKEKDKKNSSKDEEKPKVPVKILTQEDVDSGKYTMADVVMPLPGYSVDYPPNMLDYYEKLLSEVGLTLDMKHKIKSYRLCGAYRRVVVRPRDVSWRTVRYSDPFADLIASDLDELTNNAITAIRDDGKYRALLLNMTLPASCYATMALRELLKVDTSSDNQASQNNYHKSRKTSTTDENEGGEKKRKEADSPEKAQGTDSAEKTNEADSAEKESADSIEKIKVENDSEIKLEIDTDCGEKRKMLSESEQTEDVKRQKVDE</sequence>
<dbReference type="GO" id="GO:0009982">
    <property type="term" value="F:pseudouridine synthase activity"/>
    <property type="evidence" value="ECO:0007669"/>
    <property type="project" value="InterPro"/>
</dbReference>
<dbReference type="InterPro" id="IPR042214">
    <property type="entry name" value="TruD_catalytic"/>
</dbReference>